<dbReference type="OrthoDB" id="3933435at2759"/>
<protein>
    <submittedName>
        <fullName evidence="1">Uncharacterized protein</fullName>
    </submittedName>
</protein>
<sequence length="323" mass="37496">MCRVHKIWYACGCGTTIRLSTCRATKFKYSWNPKTKLSSRKVMCHSKPFIDLTSSNVCGVCLFKPIREAWDMRISEMEERLKIEDSWAPEAAGLETQLAEWKEERDKEEWACKRSFPINRKEGPDCLKEIGEKIIARSPLSREVFPEDIDDFESGWTDCSDDDRPINSPHSTFDDYFMDKYMWMGPYLNLPELLGKVPDDTATLEEDTHVREIDWKIPEHKDMDWGELDFNNDDIAQELIREPLSEAQNFNGPDSWNFEPDEKRRDSVLEERNGDCLGLREIKAELEAIEQKTIIKCGDGPRLLGMNQCGPESDGVVQFWLHI</sequence>
<organism evidence="1 2">
    <name type="scientific">Tothia fuscella</name>
    <dbReference type="NCBI Taxonomy" id="1048955"/>
    <lineage>
        <taxon>Eukaryota</taxon>
        <taxon>Fungi</taxon>
        <taxon>Dikarya</taxon>
        <taxon>Ascomycota</taxon>
        <taxon>Pezizomycotina</taxon>
        <taxon>Dothideomycetes</taxon>
        <taxon>Pleosporomycetidae</taxon>
        <taxon>Venturiales</taxon>
        <taxon>Cylindrosympodiaceae</taxon>
        <taxon>Tothia</taxon>
    </lineage>
</organism>
<gene>
    <name evidence="1" type="ORF">EJ08DRAFT_659787</name>
</gene>
<proteinExistence type="predicted"/>
<dbReference type="EMBL" id="MU007030">
    <property type="protein sequence ID" value="KAF2431784.1"/>
    <property type="molecule type" value="Genomic_DNA"/>
</dbReference>
<dbReference type="Proteomes" id="UP000800235">
    <property type="component" value="Unassembled WGS sequence"/>
</dbReference>
<comment type="caution">
    <text evidence="1">The sequence shown here is derived from an EMBL/GenBank/DDBJ whole genome shotgun (WGS) entry which is preliminary data.</text>
</comment>
<dbReference type="AlphaFoldDB" id="A0A9P4NTC1"/>
<accession>A0A9P4NTC1</accession>
<evidence type="ECO:0000313" key="1">
    <source>
        <dbReference type="EMBL" id="KAF2431784.1"/>
    </source>
</evidence>
<reference evidence="1" key="1">
    <citation type="journal article" date="2020" name="Stud. Mycol.">
        <title>101 Dothideomycetes genomes: a test case for predicting lifestyles and emergence of pathogens.</title>
        <authorList>
            <person name="Haridas S."/>
            <person name="Albert R."/>
            <person name="Binder M."/>
            <person name="Bloem J."/>
            <person name="Labutti K."/>
            <person name="Salamov A."/>
            <person name="Andreopoulos B."/>
            <person name="Baker S."/>
            <person name="Barry K."/>
            <person name="Bills G."/>
            <person name="Bluhm B."/>
            <person name="Cannon C."/>
            <person name="Castanera R."/>
            <person name="Culley D."/>
            <person name="Daum C."/>
            <person name="Ezra D."/>
            <person name="Gonzalez J."/>
            <person name="Henrissat B."/>
            <person name="Kuo A."/>
            <person name="Liang C."/>
            <person name="Lipzen A."/>
            <person name="Lutzoni F."/>
            <person name="Magnuson J."/>
            <person name="Mondo S."/>
            <person name="Nolan M."/>
            <person name="Ohm R."/>
            <person name="Pangilinan J."/>
            <person name="Park H.-J."/>
            <person name="Ramirez L."/>
            <person name="Alfaro M."/>
            <person name="Sun H."/>
            <person name="Tritt A."/>
            <person name="Yoshinaga Y."/>
            <person name="Zwiers L.-H."/>
            <person name="Turgeon B."/>
            <person name="Goodwin S."/>
            <person name="Spatafora J."/>
            <person name="Crous P."/>
            <person name="Grigoriev I."/>
        </authorList>
    </citation>
    <scope>NUCLEOTIDE SEQUENCE</scope>
    <source>
        <strain evidence="1">CBS 130266</strain>
    </source>
</reference>
<keyword evidence="2" id="KW-1185">Reference proteome</keyword>
<evidence type="ECO:0000313" key="2">
    <source>
        <dbReference type="Proteomes" id="UP000800235"/>
    </source>
</evidence>
<name>A0A9P4NTC1_9PEZI</name>